<evidence type="ECO:0000313" key="4">
    <source>
        <dbReference type="RefSeq" id="XP_005089367.1"/>
    </source>
</evidence>
<dbReference type="SMART" id="SM00595">
    <property type="entry name" value="MADF"/>
    <property type="match status" value="1"/>
</dbReference>
<dbReference type="PROSITE" id="PS51029">
    <property type="entry name" value="MADF"/>
    <property type="match status" value="1"/>
</dbReference>
<reference evidence="4" key="1">
    <citation type="submission" date="2025-08" db="UniProtKB">
        <authorList>
            <consortium name="RefSeq"/>
        </authorList>
    </citation>
    <scope>IDENTIFICATION</scope>
</reference>
<dbReference type="GeneID" id="101847229"/>
<gene>
    <name evidence="4" type="primary">LOC101847229</name>
</gene>
<sequence>MDYDPTWIEQFISLIEKKPVLYNKNSDEYADKDKKKKAWVEVCEAMIENWEDLSQEERQVKGNEVQGRWKNLRTCFARELRAQTKGVSGQAAKKRRRKYIYFERLMFLHPTIEDRRETKRDETVHETTRSTEAEQQVLDEDEAQSIQNRLSQPGPSRSKKRQEVSFEETLLNILRDKHEEIDEDKSFLLSLLPAMKRIRSEEHKCEAKIEMLRITNKYQFMDSQPSVKK</sequence>
<dbReference type="Pfam" id="PF02944">
    <property type="entry name" value="BESS"/>
    <property type="match status" value="1"/>
</dbReference>
<evidence type="ECO:0000259" key="2">
    <source>
        <dbReference type="PROSITE" id="PS51029"/>
    </source>
</evidence>
<accession>A0ABM0JAR0</accession>
<evidence type="ECO:0000313" key="3">
    <source>
        <dbReference type="Proteomes" id="UP000694888"/>
    </source>
</evidence>
<dbReference type="PANTHER" id="PTHR12243">
    <property type="entry name" value="MADF DOMAIN TRANSCRIPTION FACTOR"/>
    <property type="match status" value="1"/>
</dbReference>
<dbReference type="Pfam" id="PF10545">
    <property type="entry name" value="MADF_DNA_bdg"/>
    <property type="match status" value="1"/>
</dbReference>
<dbReference type="InterPro" id="IPR039353">
    <property type="entry name" value="TF_Adf1"/>
</dbReference>
<dbReference type="InterPro" id="IPR006578">
    <property type="entry name" value="MADF-dom"/>
</dbReference>
<dbReference type="InterPro" id="IPR004210">
    <property type="entry name" value="BESS_motif"/>
</dbReference>
<dbReference type="Proteomes" id="UP000694888">
    <property type="component" value="Unplaced"/>
</dbReference>
<feature type="domain" description="MADF" evidence="2">
    <location>
        <begin position="10"/>
        <end position="113"/>
    </location>
</feature>
<feature type="compositionally biased region" description="Polar residues" evidence="1">
    <location>
        <begin position="144"/>
        <end position="155"/>
    </location>
</feature>
<feature type="region of interest" description="Disordered" evidence="1">
    <location>
        <begin position="114"/>
        <end position="163"/>
    </location>
</feature>
<organism evidence="3 4">
    <name type="scientific">Aplysia californica</name>
    <name type="common">California sea hare</name>
    <dbReference type="NCBI Taxonomy" id="6500"/>
    <lineage>
        <taxon>Eukaryota</taxon>
        <taxon>Metazoa</taxon>
        <taxon>Spiralia</taxon>
        <taxon>Lophotrochozoa</taxon>
        <taxon>Mollusca</taxon>
        <taxon>Gastropoda</taxon>
        <taxon>Heterobranchia</taxon>
        <taxon>Euthyneura</taxon>
        <taxon>Tectipleura</taxon>
        <taxon>Aplysiida</taxon>
        <taxon>Aplysioidea</taxon>
        <taxon>Aplysiidae</taxon>
        <taxon>Aplysia</taxon>
    </lineage>
</organism>
<name>A0ABM0JAR0_APLCA</name>
<keyword evidence="3" id="KW-1185">Reference proteome</keyword>
<protein>
    <submittedName>
        <fullName evidence="4">Uncharacterized protein LOC101847229</fullName>
    </submittedName>
</protein>
<dbReference type="PANTHER" id="PTHR12243:SF69">
    <property type="entry name" value="SI:CH73-59F11.3"/>
    <property type="match status" value="1"/>
</dbReference>
<dbReference type="RefSeq" id="XP_005089367.1">
    <property type="nucleotide sequence ID" value="XM_005089310.3"/>
</dbReference>
<proteinExistence type="predicted"/>
<evidence type="ECO:0000256" key="1">
    <source>
        <dbReference type="SAM" id="MobiDB-lite"/>
    </source>
</evidence>
<feature type="compositionally biased region" description="Basic and acidic residues" evidence="1">
    <location>
        <begin position="114"/>
        <end position="132"/>
    </location>
</feature>